<feature type="domain" description="NIDO" evidence="1">
    <location>
        <begin position="122"/>
        <end position="284"/>
    </location>
</feature>
<dbReference type="PROSITE" id="PS51220">
    <property type="entry name" value="NIDO"/>
    <property type="match status" value="1"/>
</dbReference>
<accession>A0A914VIY8</accession>
<dbReference type="Pfam" id="PF24464">
    <property type="entry name" value="Ig_F54D1_6_2"/>
    <property type="match status" value="1"/>
</dbReference>
<dbReference type="PANTHER" id="PTHR13802">
    <property type="entry name" value="MUCIN 4-RELATED"/>
    <property type="match status" value="1"/>
</dbReference>
<sequence length="517" mass="58252">MAPWGLDAGDEKVMPEMNDYGQAVDLHMNFPFYGGSYNQTQVSINGFVSFATILDQGPTINVGIENTDWPRVADPAMIAPYLCKQQIAQGPHGHGSGVYYRIAMRQSLFASATSNPRSAGTRFFNQSAEKACAGTNSYVRCDASSDLFLDQMMRWLQDGVAGASVFKADAALIVTWYNTASAMVGRSDMEPENLSTYQMIWLTNREGSLSYVLINYDKLGFEAADLGTSTKSGRCQALFNGGNHTGSVMVDVTEQFKASPKILARRSSVPHVVRGRYMFRVDDVVRPAGCSNKTGGTFPLLIYPDIVNMLGEMTVDVNGLCMNSEQTYILMIEQRPSAPCTRINAAIARCYLPKVYDWGTKTVFFQPQSSGINEEKAYVGFIYFVPPTLDPMRLDIGNLHDWFKNPIPSPWMPIMWYPRNFTDPDFDYRNGRIGEDAMYNVQLGLFVMGYKESKDASINKYRPIHKTIARLATFANKNTVEYRWKAQEERITLNQVEHWFLSADERRTDLFTYRMGY</sequence>
<dbReference type="InterPro" id="IPR003886">
    <property type="entry name" value="NIDO_dom"/>
</dbReference>
<dbReference type="Pfam" id="PF24462">
    <property type="entry name" value="Ig_F54D1_6"/>
    <property type="match status" value="1"/>
</dbReference>
<dbReference type="SMART" id="SM00539">
    <property type="entry name" value="NIDO"/>
    <property type="match status" value="1"/>
</dbReference>
<protein>
    <submittedName>
        <fullName evidence="3">NIDO domain-containing protein</fullName>
    </submittedName>
</protein>
<evidence type="ECO:0000313" key="3">
    <source>
        <dbReference type="WBParaSite" id="PSAMB.scaffold2092size25507.g16322.t1"/>
    </source>
</evidence>
<keyword evidence="2" id="KW-1185">Reference proteome</keyword>
<dbReference type="InterPro" id="IPR057018">
    <property type="entry name" value="F54D1_6-like_Ig-like"/>
</dbReference>
<name>A0A914VIY8_9BILA</name>
<evidence type="ECO:0000313" key="2">
    <source>
        <dbReference type="Proteomes" id="UP000887566"/>
    </source>
</evidence>
<proteinExistence type="predicted"/>
<reference evidence="3" key="1">
    <citation type="submission" date="2022-11" db="UniProtKB">
        <authorList>
            <consortium name="WormBaseParasite"/>
        </authorList>
    </citation>
    <scope>IDENTIFICATION</scope>
</reference>
<dbReference type="InterPro" id="IPR057019">
    <property type="entry name" value="F54D1_6-like_Ig-like_2"/>
</dbReference>
<dbReference type="PANTHER" id="PTHR13802:SF60">
    <property type="entry name" value="PROTEIN CBG06057"/>
    <property type="match status" value="1"/>
</dbReference>
<dbReference type="Proteomes" id="UP000887566">
    <property type="component" value="Unplaced"/>
</dbReference>
<organism evidence="2 3">
    <name type="scientific">Plectus sambesii</name>
    <dbReference type="NCBI Taxonomy" id="2011161"/>
    <lineage>
        <taxon>Eukaryota</taxon>
        <taxon>Metazoa</taxon>
        <taxon>Ecdysozoa</taxon>
        <taxon>Nematoda</taxon>
        <taxon>Chromadorea</taxon>
        <taxon>Plectida</taxon>
        <taxon>Plectina</taxon>
        <taxon>Plectoidea</taxon>
        <taxon>Plectidae</taxon>
        <taxon>Plectus</taxon>
    </lineage>
</organism>
<dbReference type="WBParaSite" id="PSAMB.scaffold2092size25507.g16322.t1">
    <property type="protein sequence ID" value="PSAMB.scaffold2092size25507.g16322.t1"/>
    <property type="gene ID" value="PSAMB.scaffold2092size25507.g16322"/>
</dbReference>
<dbReference type="GO" id="GO:0007160">
    <property type="term" value="P:cell-matrix adhesion"/>
    <property type="evidence" value="ECO:0007669"/>
    <property type="project" value="InterPro"/>
</dbReference>
<dbReference type="Pfam" id="PF06119">
    <property type="entry name" value="NIDO"/>
    <property type="match status" value="1"/>
</dbReference>
<dbReference type="InterPro" id="IPR051495">
    <property type="entry name" value="Epithelial_Barrier/Signaling"/>
</dbReference>
<evidence type="ECO:0000259" key="1">
    <source>
        <dbReference type="PROSITE" id="PS51220"/>
    </source>
</evidence>
<dbReference type="AlphaFoldDB" id="A0A914VIY8"/>